<organism evidence="1 2">
    <name type="scientific">Helicobacter cetorum (strain ATCC BAA-429 / MIT 00-7128)</name>
    <dbReference type="NCBI Taxonomy" id="182217"/>
    <lineage>
        <taxon>Bacteria</taxon>
        <taxon>Pseudomonadati</taxon>
        <taxon>Campylobacterota</taxon>
        <taxon>Epsilonproteobacteria</taxon>
        <taxon>Campylobacterales</taxon>
        <taxon>Helicobacteraceae</taxon>
        <taxon>Helicobacter</taxon>
    </lineage>
</organism>
<protein>
    <submittedName>
        <fullName evidence="1">Outer membrane protein HopG</fullName>
    </submittedName>
</protein>
<keyword evidence="2" id="KW-1185">Reference proteome</keyword>
<evidence type="ECO:0000313" key="2">
    <source>
        <dbReference type="Proteomes" id="UP000005010"/>
    </source>
</evidence>
<proteinExistence type="predicted"/>
<reference evidence="2" key="1">
    <citation type="submission" date="2012-04" db="EMBL/GenBank/DDBJ databases">
        <title>Complete genome sequence of Helicobacter cetorum strain MIT 00-7128.</title>
        <authorList>
            <person name="Kersulyte D."/>
            <person name="Berg D.E."/>
        </authorList>
    </citation>
    <scope>NUCLEOTIDE SEQUENCE [LARGE SCALE GENOMIC DNA]</scope>
    <source>
        <strain evidence="2">MIT 00-7128</strain>
    </source>
</reference>
<dbReference type="Proteomes" id="UP000005010">
    <property type="component" value="Chromosome"/>
</dbReference>
<dbReference type="HOGENOM" id="CLU_384856_0_0_7"/>
<dbReference type="KEGG" id="hce:HCW_04920"/>
<dbReference type="eggNOG" id="COG3170">
    <property type="taxonomic scope" value="Bacteria"/>
</dbReference>
<dbReference type="Pfam" id="PF01856">
    <property type="entry name" value="HP_OMP"/>
    <property type="match status" value="1"/>
</dbReference>
<sequence>MPLLNSNQLDTLSNGVSSQITNLQNQINTLGSSATAEQKTQLAQLNIQKQAINVLQALQQDPSLFKNPQIENLAKSLQLNAGITQNGVGIMSLGLVMIQTNELLQLIKNNPTTNLIQTHSKEQPTLITNNYATHSSPTSTTEVLKSLDSLRLSSIKGYLEGYLEELNGMMNGQYYQQGFQHNITLNTIKTKVQSILSALNSNQAFNSSSITESLKTIIDDLNANTIGRNDTITDKEILQNGLIGWSENEGAKITPHAYLTPNFGINSLMLFQMLQGIAKNQKDVNYAYALSYAFQHFRKQYVNFFSNEVYNGCAFKSNDCGKLVSPPTLQNLIEKIDPKLIPTYKQLLNKASNEFQKTMETADAIGSASAFTSAMTTLKNKISALANSNDKQQALNIIDKMLTDIPIYDAQSSNFNMQLSAWMWGIVMNSPTTVHITVLSGQTKNGVKENSSVVISGSFVPADGCSGNCSEYQYTPKIKTPQQLYHAVSDWWNNMGNIANALNSHNPKEIGVAIQSFGNFYNEQWKNNPHYQQGGSYLNKNQIKQILNNINTSLPKADQQTLHFTFMALPTNSTNTLSQQHQATYNTLQVSKPIALASLSTLASMFNNMNYLSSPTTTFTNNDKVIESKQQGYMLGFGIKGGYKQMFNHYIKGNRESKKKYGQFGLRYYAFLDYNYGVLSQRNTNQVNMNMLTYGVGLDILVNIFENKLASYGIFGGFQVAGNSWLATRKYSSNMKDKIRATHFQCLFDFGLRTNILSHHGIELGVKIPMLSQRYIDTANLKVNYKREYVYYVGYVWGF</sequence>
<dbReference type="AlphaFoldDB" id="I0EMT2"/>
<gene>
    <name evidence="1" type="ordered locus">HCW_04920</name>
</gene>
<name>I0EMT2_HELC0</name>
<dbReference type="PATRIC" id="fig|182217.3.peg.1047"/>
<dbReference type="EMBL" id="CP003479">
    <property type="protein sequence ID" value="AFI04251.1"/>
    <property type="molecule type" value="Genomic_DNA"/>
</dbReference>
<dbReference type="PRINTS" id="PR01776">
    <property type="entry name" value="HPOMPFAMILY"/>
</dbReference>
<dbReference type="InterPro" id="IPR002718">
    <property type="entry name" value="OMP_Helicobacter"/>
</dbReference>
<evidence type="ECO:0000313" key="1">
    <source>
        <dbReference type="EMBL" id="AFI04251.1"/>
    </source>
</evidence>
<dbReference type="RefSeq" id="WP_014661121.1">
    <property type="nucleotide sequence ID" value="NC_017737.1"/>
</dbReference>
<dbReference type="STRING" id="182217.HCW_04920"/>
<accession>I0EMT2</accession>